<evidence type="ECO:0000256" key="1">
    <source>
        <dbReference type="ARBA" id="ARBA00010378"/>
    </source>
</evidence>
<evidence type="ECO:0000313" key="7">
    <source>
        <dbReference type="Proteomes" id="UP000031449"/>
    </source>
</evidence>
<comment type="similarity">
    <text evidence="1">Belongs to the CbxX/CfxQ family.</text>
</comment>
<dbReference type="GO" id="GO:0016887">
    <property type="term" value="F:ATP hydrolysis activity"/>
    <property type="evidence" value="ECO:0007669"/>
    <property type="project" value="InterPro"/>
</dbReference>
<dbReference type="GO" id="GO:0005524">
    <property type="term" value="F:ATP binding"/>
    <property type="evidence" value="ECO:0007669"/>
    <property type="project" value="UniProtKB-KW"/>
</dbReference>
<dbReference type="OrthoDB" id="9806903at2"/>
<organism evidence="6 7">
    <name type="scientific">Jeotgalibacillus malaysiensis</name>
    <dbReference type="NCBI Taxonomy" id="1508404"/>
    <lineage>
        <taxon>Bacteria</taxon>
        <taxon>Bacillati</taxon>
        <taxon>Bacillota</taxon>
        <taxon>Bacilli</taxon>
        <taxon>Bacillales</taxon>
        <taxon>Caryophanaceae</taxon>
        <taxon>Jeotgalibacillus</taxon>
    </lineage>
</organism>
<dbReference type="Proteomes" id="UP000031449">
    <property type="component" value="Chromosome"/>
</dbReference>
<sequence length="302" mass="34316">MNGQVKFIISQKHSPKPPDSNEWRKIEEAFQYYVGLDHLKETLKTIAACAVINKKRQEFGLKTEHHSHHMLFYGNPGTGKATAARTIAGLFKELNLLEKGHLIEVERADLVGEYIGYTAAKTRELLKKAEGGILFIDEAYALSRGGEKDFGREAIDTLVKHMEDKGGSFICILAGYKKEMRSFLRMNTGLKSRFAHILYFPDYPLKDLNKIALNMFIMKDYQSTKQALDTFCAGMREIDDLSGNGRFVRNLVELIIRTQSVRLLSVEELTKKDCITITEKDVSKGLEIYKKEKQNQVPDSAE</sequence>
<evidence type="ECO:0000313" key="6">
    <source>
        <dbReference type="EMBL" id="AJD91092.1"/>
    </source>
</evidence>
<dbReference type="EMBL" id="CP009416">
    <property type="protein sequence ID" value="AJD91092.1"/>
    <property type="molecule type" value="Genomic_DNA"/>
</dbReference>
<dbReference type="CDD" id="cd00009">
    <property type="entry name" value="AAA"/>
    <property type="match status" value="1"/>
</dbReference>
<keyword evidence="7" id="KW-1185">Reference proteome</keyword>
<dbReference type="InterPro" id="IPR050773">
    <property type="entry name" value="CbxX/CfxQ_RuBisCO_ESX"/>
</dbReference>
<dbReference type="Pfam" id="PF00004">
    <property type="entry name" value="AAA"/>
    <property type="match status" value="1"/>
</dbReference>
<dbReference type="InterPro" id="IPR003959">
    <property type="entry name" value="ATPase_AAA_core"/>
</dbReference>
<keyword evidence="3" id="KW-0067">ATP-binding</keyword>
<dbReference type="STRING" id="1508404.JMA_17750"/>
<gene>
    <name evidence="6" type="ORF">JMA_17750</name>
</gene>
<name>A0A0B5AR06_9BACL</name>
<reference evidence="6 7" key="1">
    <citation type="submission" date="2014-08" db="EMBL/GenBank/DDBJ databases">
        <title>Complete genome of a marine bacteria Jeotgalibacillus malaysiensis.</title>
        <authorList>
            <person name="Yaakop A.S."/>
            <person name="Chan K.-G."/>
            <person name="Goh K.M."/>
        </authorList>
    </citation>
    <scope>NUCLEOTIDE SEQUENCE [LARGE SCALE GENOMIC DNA]</scope>
    <source>
        <strain evidence="6 7">D5</strain>
    </source>
</reference>
<dbReference type="Pfam" id="PF17866">
    <property type="entry name" value="AAA_lid_6"/>
    <property type="match status" value="1"/>
</dbReference>
<dbReference type="InterPro" id="IPR027417">
    <property type="entry name" value="P-loop_NTPase"/>
</dbReference>
<evidence type="ECO:0000256" key="4">
    <source>
        <dbReference type="SAM" id="MobiDB-lite"/>
    </source>
</evidence>
<protein>
    <recommendedName>
        <fullName evidence="5">AAA+ ATPase domain-containing protein</fullName>
    </recommendedName>
</protein>
<dbReference type="PANTHER" id="PTHR43392:SF2">
    <property type="entry name" value="AAA-TYPE ATPASE FAMILY PROTEIN _ ANKYRIN REPEAT FAMILY PROTEIN"/>
    <property type="match status" value="1"/>
</dbReference>
<dbReference type="PRINTS" id="PR00819">
    <property type="entry name" value="CBXCFQXSUPER"/>
</dbReference>
<dbReference type="FunFam" id="3.40.50.300:FF:000216">
    <property type="entry name" value="Type VII secretion ATPase EccA"/>
    <property type="match status" value="1"/>
</dbReference>
<feature type="domain" description="AAA+ ATPase" evidence="5">
    <location>
        <begin position="66"/>
        <end position="204"/>
    </location>
</feature>
<dbReference type="PANTHER" id="PTHR43392">
    <property type="entry name" value="AAA-TYPE ATPASE FAMILY PROTEIN / ANKYRIN REPEAT FAMILY PROTEIN"/>
    <property type="match status" value="1"/>
</dbReference>
<dbReference type="HOGENOM" id="CLU_008749_1_0_9"/>
<dbReference type="KEGG" id="jeo:JMA_17750"/>
<dbReference type="InterPro" id="IPR000641">
    <property type="entry name" value="CbxX/CfxQ"/>
</dbReference>
<evidence type="ECO:0000259" key="5">
    <source>
        <dbReference type="SMART" id="SM00382"/>
    </source>
</evidence>
<dbReference type="Gene3D" id="3.40.50.300">
    <property type="entry name" value="P-loop containing nucleotide triphosphate hydrolases"/>
    <property type="match status" value="1"/>
</dbReference>
<evidence type="ECO:0000256" key="3">
    <source>
        <dbReference type="ARBA" id="ARBA00022840"/>
    </source>
</evidence>
<dbReference type="AlphaFoldDB" id="A0A0B5AR06"/>
<evidence type="ECO:0000256" key="2">
    <source>
        <dbReference type="ARBA" id="ARBA00022741"/>
    </source>
</evidence>
<feature type="region of interest" description="Disordered" evidence="4">
    <location>
        <begin position="1"/>
        <end position="21"/>
    </location>
</feature>
<proteinExistence type="inferred from homology"/>
<dbReference type="InterPro" id="IPR003593">
    <property type="entry name" value="AAA+_ATPase"/>
</dbReference>
<accession>A0A0B5AR06</accession>
<keyword evidence="2" id="KW-0547">Nucleotide-binding</keyword>
<dbReference type="BioCyc" id="JESP1508404:G14D9-11030-MONOMER"/>
<dbReference type="SMART" id="SM00382">
    <property type="entry name" value="AAA"/>
    <property type="match status" value="1"/>
</dbReference>
<dbReference type="Gene3D" id="1.10.8.60">
    <property type="match status" value="1"/>
</dbReference>
<dbReference type="InterPro" id="IPR041627">
    <property type="entry name" value="AAA_lid_6"/>
</dbReference>
<dbReference type="SUPFAM" id="SSF52540">
    <property type="entry name" value="P-loop containing nucleoside triphosphate hydrolases"/>
    <property type="match status" value="1"/>
</dbReference>